<dbReference type="GO" id="GO:0005730">
    <property type="term" value="C:nucleolus"/>
    <property type="evidence" value="ECO:0007669"/>
    <property type="project" value="UniProtKB-SubCell"/>
</dbReference>
<evidence type="ECO:0000256" key="11">
    <source>
        <dbReference type="ARBA" id="ARBA00022833"/>
    </source>
</evidence>
<dbReference type="InterPro" id="IPR007120">
    <property type="entry name" value="DNA-dir_RNAP_su2_dom"/>
</dbReference>
<feature type="domain" description="DNA-directed RNA polymerase subunit 2 hybrid-binding" evidence="17">
    <location>
        <begin position="813"/>
        <end position="1000"/>
    </location>
</feature>
<evidence type="ECO:0000256" key="15">
    <source>
        <dbReference type="RuleBase" id="RU000434"/>
    </source>
</evidence>
<dbReference type="Pfam" id="PF04563">
    <property type="entry name" value="RNA_pol_Rpb2_1"/>
    <property type="match status" value="1"/>
</dbReference>
<keyword evidence="6" id="KW-0597">Phosphoprotein</keyword>
<comment type="caution">
    <text evidence="23">The sequence shown here is derived from an EMBL/GenBank/DDBJ whole genome shotgun (WGS) entry which is preliminary data.</text>
</comment>
<evidence type="ECO:0000259" key="21">
    <source>
        <dbReference type="Pfam" id="PF04565"/>
    </source>
</evidence>
<dbReference type="OrthoDB" id="10248617at2759"/>
<comment type="subcellular location">
    <subcellularLocation>
        <location evidence="1">Chromosome</location>
    </subcellularLocation>
    <subcellularLocation>
        <location evidence="2">Nucleus</location>
        <location evidence="2">Nucleolus</location>
    </subcellularLocation>
</comment>
<dbReference type="FunFam" id="3.90.1800.10:FF:000004">
    <property type="entry name" value="DNA-directed RNA polymerase subunit beta"/>
    <property type="match status" value="1"/>
</dbReference>
<keyword evidence="5 16" id="KW-0240">DNA-directed RNA polymerase</keyword>
<evidence type="ECO:0000256" key="8">
    <source>
        <dbReference type="ARBA" id="ARBA00022695"/>
    </source>
</evidence>
<dbReference type="GO" id="GO:0008270">
    <property type="term" value="F:zinc ion binding"/>
    <property type="evidence" value="ECO:0007669"/>
    <property type="project" value="UniProtKB-KW"/>
</dbReference>
<dbReference type="AlphaFoldDB" id="A0A9Q0ENI3"/>
<dbReference type="InterPro" id="IPR015712">
    <property type="entry name" value="DNA-dir_RNA_pol_su2"/>
</dbReference>
<sequence length="1103" mass="124484">MDFSSKWDDLSKGPSLKHLTEPGFGVPKEKQHASMQDITKAHIESFDQAVTDGLSRVVQAIRPLEFVYMNERVTIAFVDATIMKPMVAKGSICKEMKVFPAECRARKCTYKAKIVADISWSVNGVPKGIIKQSLGQIPVMVKSTLCNLHGLPPKDLIKHHEEAQEMGGYFIINGIEKVIRMLIMPRRNYPMVLSRAKWRSRGQGYTPYGMVIHCVKEEHSAINMNLHYLENGTMMLNFIFNKELFFLPLGFVLKALVDFSDFQIFQEMIKGLEHNTFYKSCVAEMLRLVMEQDCVTRSQTLGYLGKRFRVKILLPEWSTDEQCAEYLLEECICIHLKSNVEKFHLLCMMTRKLFTFAKQECTEENPDSLMSQEALTPGQLYIRFLKERIAYWLASVVVQMKKKRKVTEDLSSGVLMKMFHRASDITRPFEYFLATGSLVSRSGLGMVQNTGLCVVADKLNFIRYLSHFRCVHRGAAFAKMRTTTVRKLLPESWGFLCPVHTPDGEPCGLMNHMTSSCEIVAQSWSTVSMPGLLCSLGMTPVDGTPSKAFSECYVVLLDGNVVGWVEDEIAPLVADSLRSFKVLKEKRVPPWTEIVLVPKTGKASMYPGLYIFTTACRMMRPVRNLALGKEELIGSFEQLYINVGIMEDEIQPGVSTHQELFPHTMLSVVANFIPYSDHNQSPRNMYQCQMGKQTMGFPLHAFQNRSDNKLYRLQTPQSPLVRPVMYDHYNVDEYPIGTNAIVAVISYTGYDMEDAMIVNKSSWERGFAHGCIYKSEMVDLLEMMKGEDNLVFRADDPKLRDKLDEDGLPYIGNQESSVVDNIKVCSNDTGTGTFKRVCITVRIPRNPTIGDKFASRHGQKGILSRLWPAEDMPFTENGLSPDILFNPHGFPSRMTIGMLIESMAGKSAATHGLCHDATPFAFSERCVALEHFGGLLREAGYNFYGTERLYSGLSGLELEADIFIGVVYYQRLRHMVSDKFQVRTTGARDKVTNQPVGGRNLQGGVRFGEMERDALLAHGTSFLLHDRLFNCSDRSEAEVCVTCGSLLSPLLEKPTMSALRHRKTVCMLCGKSDAIDKVNLPSVFRYFVAELAAMNIKVTLNVK</sequence>
<dbReference type="Pfam" id="PF04560">
    <property type="entry name" value="RNA_pol_Rpb2_7"/>
    <property type="match status" value="1"/>
</dbReference>
<dbReference type="InterPro" id="IPR007641">
    <property type="entry name" value="RNA_pol_Rpb2_7"/>
</dbReference>
<dbReference type="GO" id="GO:0006351">
    <property type="term" value="P:DNA-templated transcription"/>
    <property type="evidence" value="ECO:0007669"/>
    <property type="project" value="InterPro"/>
</dbReference>
<dbReference type="Gene3D" id="3.90.1070.20">
    <property type="match status" value="1"/>
</dbReference>
<gene>
    <name evidence="23" type="ORF">NHX12_022596</name>
</gene>
<keyword evidence="8 16" id="KW-0548">Nucleotidyltransferase</keyword>
<proteinExistence type="inferred from homology"/>
<dbReference type="EMBL" id="JANIIK010000038">
    <property type="protein sequence ID" value="KAJ3610504.1"/>
    <property type="molecule type" value="Genomic_DNA"/>
</dbReference>
<evidence type="ECO:0000256" key="9">
    <source>
        <dbReference type="ARBA" id="ARBA00022723"/>
    </source>
</evidence>
<dbReference type="InterPro" id="IPR007645">
    <property type="entry name" value="RNA_pol_Rpb2_3"/>
</dbReference>
<dbReference type="Gene3D" id="2.40.270.10">
    <property type="entry name" value="DNA-directed RNA polymerase, subunit 2, domain 6"/>
    <property type="match status" value="2"/>
</dbReference>
<dbReference type="InterPro" id="IPR014724">
    <property type="entry name" value="RNA_pol_RPB2_OB-fold"/>
</dbReference>
<evidence type="ECO:0000313" key="23">
    <source>
        <dbReference type="EMBL" id="KAJ3610504.1"/>
    </source>
</evidence>
<keyword evidence="13" id="KW-0539">Nucleus</keyword>
<name>A0A9Q0ENI3_9TELE</name>
<dbReference type="Pfam" id="PF00562">
    <property type="entry name" value="RNA_pol_Rpb2_6"/>
    <property type="match status" value="1"/>
</dbReference>
<evidence type="ECO:0000259" key="18">
    <source>
        <dbReference type="Pfam" id="PF04560"/>
    </source>
</evidence>
<dbReference type="PROSITE" id="PS01166">
    <property type="entry name" value="RNA_POL_BETA"/>
    <property type="match status" value="1"/>
</dbReference>
<keyword evidence="10" id="KW-0863">Zinc-finger</keyword>
<dbReference type="Gene3D" id="2.40.50.150">
    <property type="match status" value="2"/>
</dbReference>
<evidence type="ECO:0000256" key="16">
    <source>
        <dbReference type="RuleBase" id="RU363031"/>
    </source>
</evidence>
<keyword evidence="9" id="KW-0479">Metal-binding</keyword>
<dbReference type="InterPro" id="IPR007644">
    <property type="entry name" value="RNA_pol_bsu_protrusion"/>
</dbReference>
<dbReference type="GO" id="GO:0003677">
    <property type="term" value="F:DNA binding"/>
    <property type="evidence" value="ECO:0007669"/>
    <property type="project" value="InterPro"/>
</dbReference>
<feature type="domain" description="RNA polymerase Rpb2" evidence="19">
    <location>
        <begin position="186"/>
        <end position="372"/>
    </location>
</feature>
<evidence type="ECO:0000256" key="3">
    <source>
        <dbReference type="ARBA" id="ARBA00006835"/>
    </source>
</evidence>
<dbReference type="InterPro" id="IPR007642">
    <property type="entry name" value="RNA_pol_Rpb2_2"/>
</dbReference>
<dbReference type="InterPro" id="IPR009674">
    <property type="entry name" value="Rpa2_dom_4"/>
</dbReference>
<evidence type="ECO:0000256" key="7">
    <source>
        <dbReference type="ARBA" id="ARBA00022679"/>
    </source>
</evidence>
<dbReference type="Gene3D" id="3.90.1800.10">
    <property type="entry name" value="RNA polymerase alpha subunit dimerisation domain"/>
    <property type="match status" value="1"/>
</dbReference>
<keyword evidence="4" id="KW-0158">Chromosome</keyword>
<dbReference type="FunFam" id="2.40.270.10:FF:000006">
    <property type="entry name" value="DNA-directed RNA polymerase subunit beta"/>
    <property type="match status" value="1"/>
</dbReference>
<dbReference type="GO" id="GO:0003899">
    <property type="term" value="F:DNA-directed RNA polymerase activity"/>
    <property type="evidence" value="ECO:0007669"/>
    <property type="project" value="UniProtKB-EC"/>
</dbReference>
<dbReference type="CDD" id="cd00653">
    <property type="entry name" value="RNA_pol_B_RPB2"/>
    <property type="match status" value="1"/>
</dbReference>
<evidence type="ECO:0000256" key="6">
    <source>
        <dbReference type="ARBA" id="ARBA00022553"/>
    </source>
</evidence>
<dbReference type="FunFam" id="2.40.270.10:FF:000011">
    <property type="entry name" value="DNA-directed RNA polymerase subunit beta"/>
    <property type="match status" value="1"/>
</dbReference>
<evidence type="ECO:0000256" key="1">
    <source>
        <dbReference type="ARBA" id="ARBA00004286"/>
    </source>
</evidence>
<dbReference type="SUPFAM" id="SSF64484">
    <property type="entry name" value="beta and beta-prime subunits of DNA dependent RNA-polymerase"/>
    <property type="match status" value="1"/>
</dbReference>
<evidence type="ECO:0000256" key="2">
    <source>
        <dbReference type="ARBA" id="ARBA00004604"/>
    </source>
</evidence>
<dbReference type="GO" id="GO:0032549">
    <property type="term" value="F:ribonucleoside binding"/>
    <property type="evidence" value="ECO:0007669"/>
    <property type="project" value="InterPro"/>
</dbReference>
<evidence type="ECO:0000313" key="24">
    <source>
        <dbReference type="Proteomes" id="UP001148018"/>
    </source>
</evidence>
<accession>A0A9Q0ENI3</accession>
<dbReference type="Gene3D" id="3.90.1100.10">
    <property type="match status" value="1"/>
</dbReference>
<evidence type="ECO:0000259" key="20">
    <source>
        <dbReference type="Pfam" id="PF04563"/>
    </source>
</evidence>
<evidence type="ECO:0000259" key="17">
    <source>
        <dbReference type="Pfam" id="PF00562"/>
    </source>
</evidence>
<reference evidence="23" key="1">
    <citation type="submission" date="2022-07" db="EMBL/GenBank/DDBJ databases">
        <title>Chromosome-level genome of Muraenolepis orangiensis.</title>
        <authorList>
            <person name="Kim J."/>
        </authorList>
    </citation>
    <scope>NUCLEOTIDE SEQUENCE</scope>
    <source>
        <strain evidence="23">KU_S4_2022</strain>
        <tissue evidence="23">Muscle</tissue>
    </source>
</reference>
<organism evidence="23 24">
    <name type="scientific">Muraenolepis orangiensis</name>
    <name type="common">Patagonian moray cod</name>
    <dbReference type="NCBI Taxonomy" id="630683"/>
    <lineage>
        <taxon>Eukaryota</taxon>
        <taxon>Metazoa</taxon>
        <taxon>Chordata</taxon>
        <taxon>Craniata</taxon>
        <taxon>Vertebrata</taxon>
        <taxon>Euteleostomi</taxon>
        <taxon>Actinopterygii</taxon>
        <taxon>Neopterygii</taxon>
        <taxon>Teleostei</taxon>
        <taxon>Neoteleostei</taxon>
        <taxon>Acanthomorphata</taxon>
        <taxon>Zeiogadaria</taxon>
        <taxon>Gadariae</taxon>
        <taxon>Gadiformes</taxon>
        <taxon>Muraenolepidoidei</taxon>
        <taxon>Muraenolepididae</taxon>
        <taxon>Muraenolepis</taxon>
    </lineage>
</organism>
<feature type="domain" description="RNA polymerase Rpb2" evidence="18">
    <location>
        <begin position="1003"/>
        <end position="1101"/>
    </location>
</feature>
<comment type="function">
    <text evidence="16">DNA-dependent RNA polymerase catalyzes the transcription of DNA into RNA using the four ribonucleoside triphosphates as substrates.</text>
</comment>
<dbReference type="PANTHER" id="PTHR20856">
    <property type="entry name" value="DNA-DIRECTED RNA POLYMERASE I SUBUNIT 2"/>
    <property type="match status" value="1"/>
</dbReference>
<dbReference type="EC" id="2.7.7.6" evidence="16"/>
<feature type="domain" description="RNA polymerase Rpb2" evidence="21">
    <location>
        <begin position="454"/>
        <end position="519"/>
    </location>
</feature>
<feature type="domain" description="DNA-directed RNA polymerase I subunit RPA2" evidence="22">
    <location>
        <begin position="562"/>
        <end position="620"/>
    </location>
</feature>
<dbReference type="Pfam" id="PF04561">
    <property type="entry name" value="RNA_pol_Rpb2_2"/>
    <property type="match status" value="1"/>
</dbReference>
<dbReference type="InterPro" id="IPR037034">
    <property type="entry name" value="RNA_pol_Rpb2_2_sf"/>
</dbReference>
<comment type="similarity">
    <text evidence="3 15">Belongs to the RNA polymerase beta chain family.</text>
</comment>
<evidence type="ECO:0000256" key="10">
    <source>
        <dbReference type="ARBA" id="ARBA00022771"/>
    </source>
</evidence>
<dbReference type="Proteomes" id="UP001148018">
    <property type="component" value="Unassembled WGS sequence"/>
</dbReference>
<dbReference type="FunFam" id="3.90.1100.10:FF:000016">
    <property type="entry name" value="DNA-directed RNA polymerase subunit beta"/>
    <property type="match status" value="1"/>
</dbReference>
<evidence type="ECO:0000256" key="5">
    <source>
        <dbReference type="ARBA" id="ARBA00022478"/>
    </source>
</evidence>
<dbReference type="InterPro" id="IPR037033">
    <property type="entry name" value="DNA-dir_RNAP_su2_hyb_sf"/>
</dbReference>
<dbReference type="GO" id="GO:0005694">
    <property type="term" value="C:chromosome"/>
    <property type="evidence" value="ECO:0007669"/>
    <property type="project" value="UniProtKB-SubCell"/>
</dbReference>
<dbReference type="FunFam" id="3.90.1100.10:FF:000008">
    <property type="entry name" value="DNA-directed RNA polymerase subunit beta"/>
    <property type="match status" value="1"/>
</dbReference>
<evidence type="ECO:0000256" key="14">
    <source>
        <dbReference type="ARBA" id="ARBA00047768"/>
    </source>
</evidence>
<dbReference type="InterPro" id="IPR007121">
    <property type="entry name" value="RNA_pol_bsu_CS"/>
</dbReference>
<dbReference type="Gene3D" id="3.90.1110.10">
    <property type="entry name" value="RNA polymerase Rpb2, domain 2"/>
    <property type="match status" value="1"/>
</dbReference>
<dbReference type="FunFam" id="3.90.1110.10:FF:000008">
    <property type="entry name" value="DNA-directed RNA polymerase subunit beta"/>
    <property type="match status" value="1"/>
</dbReference>
<evidence type="ECO:0000256" key="4">
    <source>
        <dbReference type="ARBA" id="ARBA00022454"/>
    </source>
</evidence>
<comment type="catalytic activity">
    <reaction evidence="14">
        <text>RNA(n) + a ribonucleoside 5'-triphosphate = RNA(n+1) + diphosphate</text>
        <dbReference type="Rhea" id="RHEA:21248"/>
        <dbReference type="Rhea" id="RHEA-COMP:14527"/>
        <dbReference type="Rhea" id="RHEA-COMP:17342"/>
        <dbReference type="ChEBI" id="CHEBI:33019"/>
        <dbReference type="ChEBI" id="CHEBI:61557"/>
        <dbReference type="ChEBI" id="CHEBI:140395"/>
        <dbReference type="EC" id="2.7.7.6"/>
    </reaction>
    <physiologicalReaction direction="left-to-right" evidence="14">
        <dbReference type="Rhea" id="RHEA:21249"/>
    </physiologicalReaction>
</comment>
<dbReference type="Pfam" id="PF04565">
    <property type="entry name" value="RNA_pol_Rpb2_3"/>
    <property type="match status" value="1"/>
</dbReference>
<keyword evidence="12 16" id="KW-0804">Transcription</keyword>
<keyword evidence="24" id="KW-1185">Reference proteome</keyword>
<dbReference type="GO" id="GO:0000428">
    <property type="term" value="C:DNA-directed RNA polymerase complex"/>
    <property type="evidence" value="ECO:0007669"/>
    <property type="project" value="UniProtKB-KW"/>
</dbReference>
<feature type="domain" description="RNA polymerase beta subunit protrusion" evidence="20">
    <location>
        <begin position="39"/>
        <end position="417"/>
    </location>
</feature>
<evidence type="ECO:0000259" key="19">
    <source>
        <dbReference type="Pfam" id="PF04561"/>
    </source>
</evidence>
<keyword evidence="11" id="KW-0862">Zinc</keyword>
<evidence type="ECO:0000259" key="22">
    <source>
        <dbReference type="Pfam" id="PF06883"/>
    </source>
</evidence>
<dbReference type="Pfam" id="PF06883">
    <property type="entry name" value="RNA_pol_Rpa2_4"/>
    <property type="match status" value="1"/>
</dbReference>
<protein>
    <recommendedName>
        <fullName evidence="16">DNA-directed RNA polymerase subunit beta</fullName>
        <ecNumber evidence="16">2.7.7.6</ecNumber>
    </recommendedName>
</protein>
<evidence type="ECO:0000256" key="13">
    <source>
        <dbReference type="ARBA" id="ARBA00023242"/>
    </source>
</evidence>
<dbReference type="FunFam" id="3.90.1070.20:FF:000003">
    <property type="entry name" value="DNA-directed RNA polymerase subunit beta"/>
    <property type="match status" value="1"/>
</dbReference>
<keyword evidence="7 16" id="KW-0808">Transferase</keyword>
<evidence type="ECO:0000256" key="12">
    <source>
        <dbReference type="ARBA" id="ARBA00023163"/>
    </source>
</evidence>